<dbReference type="AlphaFoldDB" id="A0A2W7RNM5"/>
<name>A0A2W7RNM5_9BACT</name>
<evidence type="ECO:0000313" key="2">
    <source>
        <dbReference type="Proteomes" id="UP000249115"/>
    </source>
</evidence>
<comment type="caution">
    <text evidence="1">The sequence shown here is derived from an EMBL/GenBank/DDBJ whole genome shotgun (WGS) entry which is preliminary data.</text>
</comment>
<dbReference type="Proteomes" id="UP000249115">
    <property type="component" value="Unassembled WGS sequence"/>
</dbReference>
<sequence length="112" mass="13037">MDGEYSEENSLGRAEGTREVLILETEFRIMNDEEFDLMDELYFVQPYSYLLETLEWEEELLLSTLQSLFSQGYVKCLDDPDKERFSTVDIIKEGSGLYFLATKKGLMAHNTL</sequence>
<organism evidence="1 2">
    <name type="scientific">Algoriphagus ratkowskyi</name>
    <dbReference type="NCBI Taxonomy" id="57028"/>
    <lineage>
        <taxon>Bacteria</taxon>
        <taxon>Pseudomonadati</taxon>
        <taxon>Bacteroidota</taxon>
        <taxon>Cytophagia</taxon>
        <taxon>Cytophagales</taxon>
        <taxon>Cyclobacteriaceae</taxon>
        <taxon>Algoriphagus</taxon>
    </lineage>
</organism>
<accession>A0A2W7RNM5</accession>
<evidence type="ECO:0000313" key="1">
    <source>
        <dbReference type="EMBL" id="PZX56059.1"/>
    </source>
</evidence>
<protein>
    <submittedName>
        <fullName evidence="1">Uncharacterized protein</fullName>
    </submittedName>
</protein>
<dbReference type="EMBL" id="QKZU01000008">
    <property type="protein sequence ID" value="PZX56059.1"/>
    <property type="molecule type" value="Genomic_DNA"/>
</dbReference>
<gene>
    <name evidence="1" type="ORF">LV84_02427</name>
</gene>
<proteinExistence type="predicted"/>
<reference evidence="1 2" key="1">
    <citation type="submission" date="2018-06" db="EMBL/GenBank/DDBJ databases">
        <title>Genomic Encyclopedia of Archaeal and Bacterial Type Strains, Phase II (KMG-II): from individual species to whole genera.</title>
        <authorList>
            <person name="Goeker M."/>
        </authorList>
    </citation>
    <scope>NUCLEOTIDE SEQUENCE [LARGE SCALE GENOMIC DNA]</scope>
    <source>
        <strain evidence="1 2">DSM 22686</strain>
    </source>
</reference>